<dbReference type="AlphaFoldDB" id="A0A1X7UKA0"/>
<reference evidence="1" key="1">
    <citation type="submission" date="2017-05" db="UniProtKB">
        <authorList>
            <consortium name="EnsemblMetazoa"/>
        </authorList>
    </citation>
    <scope>IDENTIFICATION</scope>
</reference>
<dbReference type="EnsemblMetazoa" id="Aqu2.1.27871_001">
    <property type="protein sequence ID" value="Aqu2.1.27871_001"/>
    <property type="gene ID" value="Aqu2.1.27871"/>
</dbReference>
<evidence type="ECO:0000313" key="1">
    <source>
        <dbReference type="EnsemblMetazoa" id="Aqu2.1.27871_001"/>
    </source>
</evidence>
<sequence>MSLMYDDLLTCEVSQYSCSSVIGHTTSGCPSVIGHTSTCSNSISYTAVVAAPTPPLVPATIAVLVTPIPAAPIDCSVATTPPAAVGAHADIIEAAVEPATIPPAPNPKALTTNGAATTATVPAATPPPTTATVVPIPGITKLKVGRFSSKIEMRCTSSDFSTQHNSHN</sequence>
<organism evidence="1">
    <name type="scientific">Amphimedon queenslandica</name>
    <name type="common">Sponge</name>
    <dbReference type="NCBI Taxonomy" id="400682"/>
    <lineage>
        <taxon>Eukaryota</taxon>
        <taxon>Metazoa</taxon>
        <taxon>Porifera</taxon>
        <taxon>Demospongiae</taxon>
        <taxon>Heteroscleromorpha</taxon>
        <taxon>Haplosclerida</taxon>
        <taxon>Niphatidae</taxon>
        <taxon>Amphimedon</taxon>
    </lineage>
</organism>
<protein>
    <submittedName>
        <fullName evidence="1">Uncharacterized protein</fullName>
    </submittedName>
</protein>
<name>A0A1X7UKA0_AMPQE</name>
<proteinExistence type="predicted"/>
<accession>A0A1X7UKA0</accession>
<dbReference type="InParanoid" id="A0A1X7UKA0"/>